<keyword evidence="21" id="KW-1185">Reference proteome</keyword>
<dbReference type="Gene3D" id="1.25.40.10">
    <property type="entry name" value="Tetratricopeptide repeat domain"/>
    <property type="match status" value="1"/>
</dbReference>
<evidence type="ECO:0000313" key="21">
    <source>
        <dbReference type="Proteomes" id="UP000799753"/>
    </source>
</evidence>
<dbReference type="FunFam" id="1.10.1070.11:FF:000031">
    <property type="entry name" value="Phosphatidyl inositol 3-kinase"/>
    <property type="match status" value="1"/>
</dbReference>
<dbReference type="InterPro" id="IPR056802">
    <property type="entry name" value="ATR-like_M-HEAT"/>
</dbReference>
<dbReference type="Pfam" id="PF02260">
    <property type="entry name" value="FATC"/>
    <property type="match status" value="1"/>
</dbReference>
<evidence type="ECO:0000256" key="7">
    <source>
        <dbReference type="ARBA" id="ARBA00022741"/>
    </source>
</evidence>
<dbReference type="SUPFAM" id="SSF48371">
    <property type="entry name" value="ARM repeat"/>
    <property type="match status" value="1"/>
</dbReference>
<evidence type="ECO:0000256" key="8">
    <source>
        <dbReference type="ARBA" id="ARBA00022763"/>
    </source>
</evidence>
<dbReference type="OrthoDB" id="381190at2759"/>
<dbReference type="InterPro" id="IPR016024">
    <property type="entry name" value="ARM-type_fold"/>
</dbReference>
<evidence type="ECO:0000256" key="9">
    <source>
        <dbReference type="ARBA" id="ARBA00022777"/>
    </source>
</evidence>
<evidence type="ECO:0000256" key="5">
    <source>
        <dbReference type="ARBA" id="ARBA00022527"/>
    </source>
</evidence>
<keyword evidence="12" id="KW-0539">Nucleus</keyword>
<dbReference type="Pfam" id="PF23593">
    <property type="entry name" value="HEAT_ATR"/>
    <property type="match status" value="1"/>
</dbReference>
<dbReference type="PANTHER" id="PTHR11139">
    <property type="entry name" value="ATAXIA TELANGIECTASIA MUTATED ATM -RELATED"/>
    <property type="match status" value="1"/>
</dbReference>
<evidence type="ECO:0000256" key="11">
    <source>
        <dbReference type="ARBA" id="ARBA00023204"/>
    </source>
</evidence>
<protein>
    <recommendedName>
        <fullName evidence="4">non-specific serine/threonine protein kinase</fullName>
        <ecNumber evidence="4">2.7.11.1</ecNumber>
    </recommendedName>
</protein>
<proteinExistence type="inferred from homology"/>
<keyword evidence="6" id="KW-0808">Transferase</keyword>
<keyword evidence="11" id="KW-0234">DNA repair</keyword>
<keyword evidence="8" id="KW-0227">DNA damage</keyword>
<evidence type="ECO:0000256" key="2">
    <source>
        <dbReference type="ARBA" id="ARBA00010769"/>
    </source>
</evidence>
<dbReference type="InterPro" id="IPR011009">
    <property type="entry name" value="Kinase-like_dom_sf"/>
</dbReference>
<evidence type="ECO:0000256" key="12">
    <source>
        <dbReference type="ARBA" id="ARBA00023242"/>
    </source>
</evidence>
<evidence type="ECO:0000256" key="6">
    <source>
        <dbReference type="ARBA" id="ARBA00022679"/>
    </source>
</evidence>
<gene>
    <name evidence="20" type="ORF">P280DRAFT_390394</name>
</gene>
<dbReference type="SUPFAM" id="SSF48452">
    <property type="entry name" value="TPR-like"/>
    <property type="match status" value="1"/>
</dbReference>
<dbReference type="PROSITE" id="PS00916">
    <property type="entry name" value="PI3_4_KINASE_2"/>
    <property type="match status" value="1"/>
</dbReference>
<evidence type="ECO:0000256" key="13">
    <source>
        <dbReference type="ARBA" id="ARBA00025079"/>
    </source>
</evidence>
<evidence type="ECO:0000256" key="16">
    <source>
        <dbReference type="SAM" id="MobiDB-lite"/>
    </source>
</evidence>
<dbReference type="InterPro" id="IPR014009">
    <property type="entry name" value="PIK_FAT"/>
</dbReference>
<sequence length="2499" mass="281768">MARRGGSSTQRQALQSVPNENLPPQSTIPAQIIQNATSANARRSTANKPPFIEQVREFLRKPNLEDSDDVCIAFAVTITNGGIDPLLNVDPFGRSQLEEQGDVCLAGLKIIFQQKPRLLLAYEQAKEDDTSPRPPIFVWLLPKLLGLLAQDDVVSIHTSVTELLCICFDALSQSKDATHRAGAVLQMYRSCVLYASDIDDGTDNLLSASFNLTLPTSSSIGDFWTESQHLVALPQGLQRKVRSAFQALYISFRLLIVMFPSNPKLSAESIMPSREHMQPWALDSAVTLWQNLKGWATISENVTFRVELEAMYIQLLETLSLPNPEVEEDFSCSPKSASLFMFALLELIQSCSASPLAEPNQIRLASLFNRLRSIFETLADNEHKSRRLSRLEHLIRDFMEPSVANFCQQVTNFTVLHENLQLALCLWTSPGDWPSEVEEQRARLCVDASKKSSSEELNQDFFSMSVVRTFRQMNIVEQEPPAKRRRTLPEVEENECFNMYEQLVMTLNGSTSESPVLNLSNLHQIVQATYLNLPKNQRESDKEQCELLSAFGKIACAGSQCLQSSSSSSHWMSSSCVVCDSTESTRNVLSKYWDTDDSNEAWQDVIAALIAIIDQQHFKQSVRSRIRMAMAIGRVFNHISTGGYLDVQQSLLGKFLLESMNKSIREMRIAASRSLMSFLREDVPKKTRKGNRVYTLQFLAQLTERNKPDIQETVIIHYGQRARLCGGVELELALSQLLDNLGHPNPYICDTAYNELASLADDLGMSPKDMFQPYWRTIGFSIVDQLLSKPQKADLVCELIGSSREQFLGETHGDVIAHLVLDKRKDILKKIADARRTSVGDICLQPRQHLARILALLLCQKGDNVETRAQEALAAVDKQFKLYDLVHLEPALVACEVLKMAADHKDDHKEPYHAGFFRVATLNVVGSNPRNKNAGLAPNDALEVFIGDHVLGVMTEFSRVIENFTGNQLLTEQKRCVGALEELISLAGESCFYALPQLRACLQSAMASIDLSNEAFNVWISLLWTLGTEHLKTMIDQSFALIVHNWPLFSEKSQKRAVEALENLRMTHNATLQERIAYIPSLASIPVFTKLEAEMARLRAKIDPVVLFGILSQRCNDENAVVVRQALKELIPFLEKNQKLLHESSMGQKPLDVLVALSRSLLDVCVRFAGKDLDIPRWCAQCLGLIGGLDPHRMETVREKKPILVLSNFQVKLEVINFAAFMLENVLVDVFLTTTNPAAQGFLAYLMQEICKACEFHKEAMAPTQRYRYSQSEASQRWEQLPEPVRTTITPFLSSRYVFKPLPYNINVQYPYFNLQISHGTWLRHFAYDLLSKAKESNAQLIFTNIAGVLRRVDLSISSFILPFAALSAILDGDESEASAITQELLHVLNADLQAADQTEASNIKQCSENVFQVIDYLSLWLHEKHKDMTEKRAVAGKTGRGLSESDEINFLTHVSKVEAVLQKIPAKVISTRAVECGSYNRALFHWEKHYREEQSKTEMSNGYFPKDDLLQHLQFIYAQIDEPDSVEGISAHLQVLNTEQQIMEHRKAGRWTAAQSWYELALAERPNDPETQINLLTCLKESGQYDAILNYVDGFHASDSLVPSTLPFAAEAAWSSGKYDQLEKILAMSPDRPMTTSMDFNIGVGKALLAMRYKTTGTFKQTIEDMRGALAKSMTPTATASLHASHDQLVKLHTLYELEAISGMSAYTTKNHQVVLDNLDRRLDILGAYTSDKQYLLGVRRASMQLSNIGFTNLDVASAWLTTARLLRKGDFTPAAFNAILHATQLGDDASKIEYSKMLWKEGHHRKAIQNIRGAIKSNSFQTKDLEPMNISVSVSTTGLPTTNDGPQPPNRVKAHAQLLLAKWLDRAGQTQSVILKEEYSRGIMTFPKWDKGHYYLGRYYLKLYETEKLLPPAKQAQNFLAGELAKLVVENFTRSTVYGAKHYYQTIPKLITLWLDMGTEVINSQPRLPRDKELHQHKLNHLDSINKYIKRYANERMPAYPWYTALPQIITRISHPEKSVWEVLSHIILKVAGQYPQQALWSLFALLHSTQDNRRSRGTLILQKLRDHGKRKSNSYDLKALILQGQRLTDALLAACDAHIEPRIAHVSLSRDLGFKMSLVPCALVVPIEATMSATLPSSNESKAIRAHNPFPSETITISAFKDDVFVLSSLQRPRKLVAIGSDGKSYGLMCKPKDDLRKDQRLMEFNAMINRAFQRDTESTKRRLYIRTYGVTPLNEECGAIEWVEGLKPLRDIIIRLYRQKSIAIDYGEIRLLLNEASSSPSKTPIFTQKILKKFPAVLHEWFLETFPEPEAWFAARLRYIRSCAVMSIVGHVLGLGDRHGENILLEQGNGGTFHVDFNCLFDKGLTFEKPELVPFRLTHNMVDAMGPSGVEGPFRSTCEITYSLLRQHLDTLITILETFVHDPTTDFVGQKRKKRIAGVPETPREVLEMVRGKVEGEIRGESLKLSVEGYVEWLVAMARSPEKLAGMYIGWCAFF</sequence>
<dbReference type="PROSITE" id="PS51190">
    <property type="entry name" value="FATC"/>
    <property type="match status" value="1"/>
</dbReference>
<reference evidence="20" key="1">
    <citation type="journal article" date="2020" name="Stud. Mycol.">
        <title>101 Dothideomycetes genomes: a test case for predicting lifestyles and emergence of pathogens.</title>
        <authorList>
            <person name="Haridas S."/>
            <person name="Albert R."/>
            <person name="Binder M."/>
            <person name="Bloem J."/>
            <person name="Labutti K."/>
            <person name="Salamov A."/>
            <person name="Andreopoulos B."/>
            <person name="Baker S."/>
            <person name="Barry K."/>
            <person name="Bills G."/>
            <person name="Bluhm B."/>
            <person name="Cannon C."/>
            <person name="Castanera R."/>
            <person name="Culley D."/>
            <person name="Daum C."/>
            <person name="Ezra D."/>
            <person name="Gonzalez J."/>
            <person name="Henrissat B."/>
            <person name="Kuo A."/>
            <person name="Liang C."/>
            <person name="Lipzen A."/>
            <person name="Lutzoni F."/>
            <person name="Magnuson J."/>
            <person name="Mondo S."/>
            <person name="Nolan M."/>
            <person name="Ohm R."/>
            <person name="Pangilinan J."/>
            <person name="Park H.-J."/>
            <person name="Ramirez L."/>
            <person name="Alfaro M."/>
            <person name="Sun H."/>
            <person name="Tritt A."/>
            <person name="Yoshinaga Y."/>
            <person name="Zwiers L.-H."/>
            <person name="Turgeon B."/>
            <person name="Goodwin S."/>
            <person name="Spatafora J."/>
            <person name="Crous P."/>
            <person name="Grigoriev I."/>
        </authorList>
    </citation>
    <scope>NUCLEOTIDE SEQUENCE</scope>
    <source>
        <strain evidence="20">CBS 473.64</strain>
    </source>
</reference>
<dbReference type="SUPFAM" id="SSF56112">
    <property type="entry name" value="Protein kinase-like (PK-like)"/>
    <property type="match status" value="1"/>
</dbReference>
<dbReference type="InterPro" id="IPR036940">
    <property type="entry name" value="PI3/4_kinase_cat_sf"/>
</dbReference>
<evidence type="ECO:0000313" key="20">
    <source>
        <dbReference type="EMBL" id="KAF2644722.1"/>
    </source>
</evidence>
<evidence type="ECO:0000256" key="1">
    <source>
        <dbReference type="ARBA" id="ARBA00004123"/>
    </source>
</evidence>
<comment type="catalytic activity">
    <reaction evidence="15">
        <text>L-seryl-[protein] + ATP = O-phospho-L-seryl-[protein] + ADP + H(+)</text>
        <dbReference type="Rhea" id="RHEA:17989"/>
        <dbReference type="Rhea" id="RHEA-COMP:9863"/>
        <dbReference type="Rhea" id="RHEA-COMP:11604"/>
        <dbReference type="ChEBI" id="CHEBI:15378"/>
        <dbReference type="ChEBI" id="CHEBI:29999"/>
        <dbReference type="ChEBI" id="CHEBI:30616"/>
        <dbReference type="ChEBI" id="CHEBI:83421"/>
        <dbReference type="ChEBI" id="CHEBI:456216"/>
        <dbReference type="EC" id="2.7.11.1"/>
    </reaction>
</comment>
<keyword evidence="5" id="KW-0723">Serine/threonine-protein kinase</keyword>
<dbReference type="GO" id="GO:0000077">
    <property type="term" value="P:DNA damage checkpoint signaling"/>
    <property type="evidence" value="ECO:0007669"/>
    <property type="project" value="TreeGrafter"/>
</dbReference>
<comment type="similarity">
    <text evidence="2">Belongs to the PI3/PI4-kinase family. ATM subfamily.</text>
</comment>
<evidence type="ECO:0000256" key="10">
    <source>
        <dbReference type="ARBA" id="ARBA00022840"/>
    </source>
</evidence>
<dbReference type="EC" id="2.7.11.1" evidence="4"/>
<dbReference type="GO" id="GO:0005634">
    <property type="term" value="C:nucleus"/>
    <property type="evidence" value="ECO:0007669"/>
    <property type="project" value="UniProtKB-SubCell"/>
</dbReference>
<organism evidence="20 21">
    <name type="scientific">Massarina eburnea CBS 473.64</name>
    <dbReference type="NCBI Taxonomy" id="1395130"/>
    <lineage>
        <taxon>Eukaryota</taxon>
        <taxon>Fungi</taxon>
        <taxon>Dikarya</taxon>
        <taxon>Ascomycota</taxon>
        <taxon>Pezizomycotina</taxon>
        <taxon>Dothideomycetes</taxon>
        <taxon>Pleosporomycetidae</taxon>
        <taxon>Pleosporales</taxon>
        <taxon>Massarineae</taxon>
        <taxon>Massarinaceae</taxon>
        <taxon>Massarina</taxon>
    </lineage>
</organism>
<dbReference type="SMART" id="SM01343">
    <property type="entry name" value="FATC"/>
    <property type="match status" value="1"/>
</dbReference>
<dbReference type="InterPro" id="IPR011990">
    <property type="entry name" value="TPR-like_helical_dom_sf"/>
</dbReference>
<dbReference type="InterPro" id="IPR018936">
    <property type="entry name" value="PI3/4_kinase_CS"/>
</dbReference>
<evidence type="ECO:0000256" key="14">
    <source>
        <dbReference type="ARBA" id="ARBA00047899"/>
    </source>
</evidence>
<dbReference type="InterPro" id="IPR057564">
    <property type="entry name" value="HEAT_ATR"/>
</dbReference>
<dbReference type="PROSITE" id="PS50290">
    <property type="entry name" value="PI3_4_KINASE_3"/>
    <property type="match status" value="1"/>
</dbReference>
<dbReference type="Pfam" id="PF25030">
    <property type="entry name" value="M-HEAT_ATR"/>
    <property type="match status" value="1"/>
</dbReference>
<dbReference type="InterPro" id="IPR000403">
    <property type="entry name" value="PI3/4_kinase_cat_dom"/>
</dbReference>
<dbReference type="GO" id="GO:0006281">
    <property type="term" value="P:DNA repair"/>
    <property type="evidence" value="ECO:0007669"/>
    <property type="project" value="UniProtKB-KW"/>
</dbReference>
<dbReference type="CDD" id="cd00892">
    <property type="entry name" value="PIKKc_ATR"/>
    <property type="match status" value="1"/>
</dbReference>
<evidence type="ECO:0000259" key="17">
    <source>
        <dbReference type="PROSITE" id="PS50290"/>
    </source>
</evidence>
<dbReference type="InterPro" id="IPR003151">
    <property type="entry name" value="PIK-rel_kinase_FAT"/>
</dbReference>
<comment type="subunit">
    <text evidence="3">Associates with DNA double-strand breaks.</text>
</comment>
<comment type="subcellular location">
    <subcellularLocation>
        <location evidence="1">Nucleus</location>
    </subcellularLocation>
</comment>
<feature type="domain" description="PI3K/PI4K catalytic" evidence="17">
    <location>
        <begin position="2163"/>
        <end position="2470"/>
    </location>
</feature>
<evidence type="ECO:0000259" key="18">
    <source>
        <dbReference type="PROSITE" id="PS51189"/>
    </source>
</evidence>
<dbReference type="Pfam" id="PF00454">
    <property type="entry name" value="PI3_PI4_kinase"/>
    <property type="match status" value="1"/>
</dbReference>
<comment type="function">
    <text evidence="13">Serine/threonine protein kinase which activates checkpoint signaling upon genotoxic stresses such as ionizing radiation (IR), ultraviolet light (UV), or DNA replication stalling, thereby acting as a DNA damage sensor. Recognizes the substrate consensus sequence [ST]-Q. Phosphorylates histone H2A to form H2AS128ph (gamma-H2A) at sites of DNA damage, involved in the regulation of DNA damage response mechanism. Required for the control of telomere length and genome stability.</text>
</comment>
<dbReference type="PANTHER" id="PTHR11139:SF125">
    <property type="entry name" value="SERINE_THREONINE-PROTEIN KINASE MEC1"/>
    <property type="match status" value="1"/>
</dbReference>
<evidence type="ECO:0000256" key="3">
    <source>
        <dbReference type="ARBA" id="ARBA00011370"/>
    </source>
</evidence>
<keyword evidence="10" id="KW-0067">ATP-binding</keyword>
<dbReference type="InterPro" id="IPR050517">
    <property type="entry name" value="DDR_Repair_Kinase"/>
</dbReference>
<dbReference type="EMBL" id="MU006778">
    <property type="protein sequence ID" value="KAF2644722.1"/>
    <property type="molecule type" value="Genomic_DNA"/>
</dbReference>
<dbReference type="PROSITE" id="PS51189">
    <property type="entry name" value="FAT"/>
    <property type="match status" value="1"/>
</dbReference>
<name>A0A6A6SBT8_9PLEO</name>
<dbReference type="Pfam" id="PF02259">
    <property type="entry name" value="FAT"/>
    <property type="match status" value="1"/>
</dbReference>
<feature type="region of interest" description="Disordered" evidence="16">
    <location>
        <begin position="1"/>
        <end position="26"/>
    </location>
</feature>
<dbReference type="Gene3D" id="1.10.1070.11">
    <property type="entry name" value="Phosphatidylinositol 3-/4-kinase, catalytic domain"/>
    <property type="match status" value="1"/>
</dbReference>
<evidence type="ECO:0000259" key="19">
    <source>
        <dbReference type="PROSITE" id="PS51190"/>
    </source>
</evidence>
<evidence type="ECO:0000256" key="4">
    <source>
        <dbReference type="ARBA" id="ARBA00012513"/>
    </source>
</evidence>
<evidence type="ECO:0000256" key="15">
    <source>
        <dbReference type="ARBA" id="ARBA00048679"/>
    </source>
</evidence>
<dbReference type="Pfam" id="PF08064">
    <property type="entry name" value="UME"/>
    <property type="match status" value="1"/>
</dbReference>
<dbReference type="InterPro" id="IPR012993">
    <property type="entry name" value="UME"/>
</dbReference>
<dbReference type="SMART" id="SM00802">
    <property type="entry name" value="UME"/>
    <property type="match status" value="1"/>
</dbReference>
<dbReference type="GO" id="GO:0000723">
    <property type="term" value="P:telomere maintenance"/>
    <property type="evidence" value="ECO:0007669"/>
    <property type="project" value="TreeGrafter"/>
</dbReference>
<dbReference type="GO" id="GO:0005524">
    <property type="term" value="F:ATP binding"/>
    <property type="evidence" value="ECO:0007669"/>
    <property type="project" value="UniProtKB-KW"/>
</dbReference>
<accession>A0A6A6SBT8</accession>
<feature type="domain" description="FAT" evidence="18">
    <location>
        <begin position="1469"/>
        <end position="2051"/>
    </location>
</feature>
<dbReference type="SMART" id="SM00146">
    <property type="entry name" value="PI3Kc"/>
    <property type="match status" value="1"/>
</dbReference>
<dbReference type="InterPro" id="IPR003152">
    <property type="entry name" value="FATC_dom"/>
</dbReference>
<keyword evidence="7" id="KW-0547">Nucleotide-binding</keyword>
<feature type="domain" description="FATC" evidence="19">
    <location>
        <begin position="2467"/>
        <end position="2499"/>
    </location>
</feature>
<keyword evidence="9" id="KW-0418">Kinase</keyword>
<comment type="catalytic activity">
    <reaction evidence="14">
        <text>L-threonyl-[protein] + ATP = O-phospho-L-threonyl-[protein] + ADP + H(+)</text>
        <dbReference type="Rhea" id="RHEA:46608"/>
        <dbReference type="Rhea" id="RHEA-COMP:11060"/>
        <dbReference type="Rhea" id="RHEA-COMP:11605"/>
        <dbReference type="ChEBI" id="CHEBI:15378"/>
        <dbReference type="ChEBI" id="CHEBI:30013"/>
        <dbReference type="ChEBI" id="CHEBI:30616"/>
        <dbReference type="ChEBI" id="CHEBI:61977"/>
        <dbReference type="ChEBI" id="CHEBI:456216"/>
        <dbReference type="EC" id="2.7.11.1"/>
    </reaction>
</comment>
<dbReference type="GO" id="GO:0005694">
    <property type="term" value="C:chromosome"/>
    <property type="evidence" value="ECO:0007669"/>
    <property type="project" value="TreeGrafter"/>
</dbReference>
<dbReference type="Proteomes" id="UP000799753">
    <property type="component" value="Unassembled WGS sequence"/>
</dbReference>
<dbReference type="GO" id="GO:0004674">
    <property type="term" value="F:protein serine/threonine kinase activity"/>
    <property type="evidence" value="ECO:0007669"/>
    <property type="project" value="UniProtKB-KW"/>
</dbReference>
<dbReference type="Gene3D" id="3.30.1010.10">
    <property type="entry name" value="Phosphatidylinositol 3-kinase Catalytic Subunit, Chain A, domain 4"/>
    <property type="match status" value="1"/>
</dbReference>